<organism evidence="2 3">
    <name type="scientific">Paenibacillus melissococcoides</name>
    <dbReference type="NCBI Taxonomy" id="2912268"/>
    <lineage>
        <taxon>Bacteria</taxon>
        <taxon>Bacillati</taxon>
        <taxon>Bacillota</taxon>
        <taxon>Bacilli</taxon>
        <taxon>Bacillales</taxon>
        <taxon>Paenibacillaceae</taxon>
        <taxon>Paenibacillus</taxon>
    </lineage>
</organism>
<dbReference type="EMBL" id="CALYLO010000005">
    <property type="protein sequence ID" value="CAH8246850.1"/>
    <property type="molecule type" value="Genomic_DNA"/>
</dbReference>
<accession>A0ABM9G4Y4</accession>
<evidence type="ECO:0000256" key="1">
    <source>
        <dbReference type="SAM" id="Coils"/>
    </source>
</evidence>
<name>A0ABM9G4Y4_9BACL</name>
<protein>
    <recommendedName>
        <fullName evidence="4">Phage-related protein</fullName>
    </recommendedName>
</protein>
<evidence type="ECO:0000313" key="3">
    <source>
        <dbReference type="Proteomes" id="UP001154322"/>
    </source>
</evidence>
<keyword evidence="1" id="KW-0175">Coiled coil</keyword>
<proteinExistence type="predicted"/>
<keyword evidence="3" id="KW-1185">Reference proteome</keyword>
<evidence type="ECO:0000313" key="2">
    <source>
        <dbReference type="EMBL" id="CAH8246850.1"/>
    </source>
</evidence>
<evidence type="ECO:0008006" key="4">
    <source>
        <dbReference type="Google" id="ProtNLM"/>
    </source>
</evidence>
<dbReference type="Gene3D" id="1.20.5.340">
    <property type="match status" value="1"/>
</dbReference>
<dbReference type="Proteomes" id="UP001154322">
    <property type="component" value="Unassembled WGS sequence"/>
</dbReference>
<dbReference type="SUPFAM" id="SSF57997">
    <property type="entry name" value="Tropomyosin"/>
    <property type="match status" value="1"/>
</dbReference>
<sequence length="840" mass="90577">MSDEVGKVSLGLELDEKPIGKQISNIAGSFASTMRASIGSVFKGLKSAGAGAIAAPKVDTGAVKAKIADLSSVLDNVNAKIEVQQRKLAELNEAYENAFSDKRKNKLAEKIINTEGTLLRLTQTSDKTAQKIWELEDKLKDAGKAADQAEKPVEKLGSKLIQANKPLKPMRSNLDKAAKAAAGAGGAFGAAGTRAGKMGNQFTAAFSRVLKQVFVFAALYKAVRSFTEYLGSSLKTNAQYVASLNAIKTNLRVAFQPIYDAILPAINALMSWLAKATAYIAAFISALFGKTYQQSYQAAKGIETAKKSLSGYGKAAKKAGKDAKGALASFDELNTLDLSKADTGVEDAGGGGGGPGDFEMAMPDMDITGIQSQMDALVATIKSSFGGAWDYIKSGWMTLVETFGPSFQNAWAEISPVLDRWKMQFAQMFNDVLTLGEPLKNWVQTGVVPNWQNGIELAGHVLAGLGDSAQKVVSSLWDNTFPIIDKFVTEGLPRLSEFLTGAKDIFRSLFDLVKQIFDDIWRDAVDPAMQMLSKVVRDTLDIIFGWWDDWGKKIVEGLKEALDGIRELWNNLWNSFLKPFVDKMLNMLTWLWDKHLKGLIKQVGDFVGKLGTAALDIFNKFILPIINGLVKKLGPTFSNIFALIGDVIGTALGVISDVAKGIIKALGGIVDFIAGVLILDWERTWNGMKDIFTGITDAIVGVFKGAINLLIDAINFFVRQANKLSFDIPEFLGGGTFGITIPEIPKLAKGGLAYGPTLAMVGDNRGAAVDPEVVSPLSKLQDMIGANNQPVVEALYLILEALKSNDKQTVLQIGETEFGRLAVKSINSAQRQAGRTLLNV</sequence>
<dbReference type="RefSeq" id="WP_261945124.1">
    <property type="nucleotide sequence ID" value="NZ_AP031286.1"/>
</dbReference>
<reference evidence="2" key="1">
    <citation type="submission" date="2022-06" db="EMBL/GenBank/DDBJ databases">
        <authorList>
            <person name="Dietemann V."/>
            <person name="Ory F."/>
            <person name="Dainat B."/>
            <person name="Oberhansli S."/>
        </authorList>
    </citation>
    <scope>NUCLEOTIDE SEQUENCE</scope>
    <source>
        <strain evidence="2">Ena-SAMPLE-TAB-26-04-2022-14:26:32:270-5432</strain>
    </source>
</reference>
<feature type="coiled-coil region" evidence="1">
    <location>
        <begin position="67"/>
        <end position="101"/>
    </location>
</feature>
<gene>
    <name evidence="2" type="ORF">WJ0W_004082</name>
</gene>
<comment type="caution">
    <text evidence="2">The sequence shown here is derived from an EMBL/GenBank/DDBJ whole genome shotgun (WGS) entry which is preliminary data.</text>
</comment>